<evidence type="ECO:0000256" key="1">
    <source>
        <dbReference type="SAM" id="MobiDB-lite"/>
    </source>
</evidence>
<organism evidence="2 3">
    <name type="scientific">Gossypium lobatum</name>
    <dbReference type="NCBI Taxonomy" id="34289"/>
    <lineage>
        <taxon>Eukaryota</taxon>
        <taxon>Viridiplantae</taxon>
        <taxon>Streptophyta</taxon>
        <taxon>Embryophyta</taxon>
        <taxon>Tracheophyta</taxon>
        <taxon>Spermatophyta</taxon>
        <taxon>Magnoliopsida</taxon>
        <taxon>eudicotyledons</taxon>
        <taxon>Gunneridae</taxon>
        <taxon>Pentapetalae</taxon>
        <taxon>rosids</taxon>
        <taxon>malvids</taxon>
        <taxon>Malvales</taxon>
        <taxon>Malvaceae</taxon>
        <taxon>Malvoideae</taxon>
        <taxon>Gossypium</taxon>
    </lineage>
</organism>
<sequence length="96" mass="10811">MDVKNGYFLIKSHSKEDYEMVLTQGPWTVLGFLHKRQILEEIGGLIRKVTKLDFQTDKGLKGKFARMVDVAEGRSTTTEGLPEEVKAVEPSELFGP</sequence>
<dbReference type="Proteomes" id="UP000593572">
    <property type="component" value="Unassembled WGS sequence"/>
</dbReference>
<evidence type="ECO:0000313" key="2">
    <source>
        <dbReference type="EMBL" id="MBA0553664.1"/>
    </source>
</evidence>
<dbReference type="EMBL" id="JABEZX010000004">
    <property type="protein sequence ID" value="MBA0553664.1"/>
    <property type="molecule type" value="Genomic_DNA"/>
</dbReference>
<accession>A0A7J8LMH8</accession>
<name>A0A7J8LMH8_9ROSI</name>
<feature type="region of interest" description="Disordered" evidence="1">
    <location>
        <begin position="75"/>
        <end position="96"/>
    </location>
</feature>
<dbReference type="AlphaFoldDB" id="A0A7J8LMH8"/>
<keyword evidence="3" id="KW-1185">Reference proteome</keyword>
<gene>
    <name evidence="2" type="ORF">Golob_012825</name>
</gene>
<proteinExistence type="predicted"/>
<reference evidence="2 3" key="1">
    <citation type="journal article" date="2019" name="Genome Biol. Evol.">
        <title>Insights into the evolution of the New World diploid cottons (Gossypium, subgenus Houzingenia) based on genome sequencing.</title>
        <authorList>
            <person name="Grover C.E."/>
            <person name="Arick M.A. 2nd"/>
            <person name="Thrash A."/>
            <person name="Conover J.L."/>
            <person name="Sanders W.S."/>
            <person name="Peterson D.G."/>
            <person name="Frelichowski J.E."/>
            <person name="Scheffler J.A."/>
            <person name="Scheffler B.E."/>
            <person name="Wendel J.F."/>
        </authorList>
    </citation>
    <scope>NUCLEOTIDE SEQUENCE [LARGE SCALE GENOMIC DNA]</scope>
    <source>
        <strain evidence="2">157</strain>
        <tissue evidence="2">Leaf</tissue>
    </source>
</reference>
<evidence type="ECO:0008006" key="4">
    <source>
        <dbReference type="Google" id="ProtNLM"/>
    </source>
</evidence>
<comment type="caution">
    <text evidence="2">The sequence shown here is derived from an EMBL/GenBank/DDBJ whole genome shotgun (WGS) entry which is preliminary data.</text>
</comment>
<evidence type="ECO:0000313" key="3">
    <source>
        <dbReference type="Proteomes" id="UP000593572"/>
    </source>
</evidence>
<protein>
    <recommendedName>
        <fullName evidence="4">DUF4283 domain-containing protein</fullName>
    </recommendedName>
</protein>